<feature type="chain" id="PRO_5036500951" description="DUF4371 domain-containing protein" evidence="1">
    <location>
        <begin position="22"/>
        <end position="548"/>
    </location>
</feature>
<organism evidence="3 4">
    <name type="scientific">Magallana gigas</name>
    <name type="common">Pacific oyster</name>
    <name type="synonym">Crassostrea gigas</name>
    <dbReference type="NCBI Taxonomy" id="29159"/>
    <lineage>
        <taxon>Eukaryota</taxon>
        <taxon>Metazoa</taxon>
        <taxon>Spiralia</taxon>
        <taxon>Lophotrochozoa</taxon>
        <taxon>Mollusca</taxon>
        <taxon>Bivalvia</taxon>
        <taxon>Autobranchia</taxon>
        <taxon>Pteriomorphia</taxon>
        <taxon>Ostreida</taxon>
        <taxon>Ostreoidea</taxon>
        <taxon>Ostreidae</taxon>
        <taxon>Magallana</taxon>
    </lineage>
</organism>
<dbReference type="EnsemblMetazoa" id="G12206.1">
    <property type="protein sequence ID" value="G12206.1:cds"/>
    <property type="gene ID" value="G12206"/>
</dbReference>
<sequence length="548" mass="63826">MKTATDRSWSGILQLMALAEALKTYCSVVSVYPAGSSRTRQIASTNYKRHRRIFVRTTRRPKKREQDVLDQSIVYHQVSCQGLAFRGYKDDSDSNFVQLLKLRSSDDPRIRTWMKRTKDFTSPELQNEFLKVMSNEILRKQIKQIQQAQFFTTMADETVDSSNKEQLVICLRWVDVDFEPHEIFFGMYHIDNTEASTIFNAIKDVFQRFNLSFDRIRGQCYDMAASMARSKSGVAFRIKSIEKRAVYMHCCGHVLNLACNDTIRGCRTKQNAQENTREITKLIKLSPRRDTIFKKIKNALEHSDSPGIRILCPTRWTVRAEALYSIIENYDVLQEVWVREESLEYVKEQEMRSRIRGVALYMQTFDFLFGSIVGETILRNCDNLSKALQKESVTAAEGKEMATLTVQTLQTTSMRNDEQFALFWEKAIKKQHDLKINEPQLPRKKRIPKRLDDGSQPYNPVSVEETNRKYYFEALDLAVNCIKDRIEQPGYALYSNLENLLAKAISGQTYDTELNFVCNFYTTYISRRDLEAQLETLKIDLNVQMRHL</sequence>
<keyword evidence="4" id="KW-1185">Reference proteome</keyword>
<evidence type="ECO:0000256" key="1">
    <source>
        <dbReference type="SAM" id="SignalP"/>
    </source>
</evidence>
<dbReference type="InterPro" id="IPR012337">
    <property type="entry name" value="RNaseH-like_sf"/>
</dbReference>
<dbReference type="AlphaFoldDB" id="A0A8W8I3E4"/>
<evidence type="ECO:0000259" key="2">
    <source>
        <dbReference type="Pfam" id="PF14291"/>
    </source>
</evidence>
<dbReference type="Proteomes" id="UP000005408">
    <property type="component" value="Unassembled WGS sequence"/>
</dbReference>
<dbReference type="SUPFAM" id="SSF53098">
    <property type="entry name" value="Ribonuclease H-like"/>
    <property type="match status" value="1"/>
</dbReference>
<feature type="signal peptide" evidence="1">
    <location>
        <begin position="1"/>
        <end position="21"/>
    </location>
</feature>
<accession>A0A8W8I3E4</accession>
<dbReference type="Pfam" id="PF14291">
    <property type="entry name" value="DUF4371"/>
    <property type="match status" value="1"/>
</dbReference>
<dbReference type="InterPro" id="IPR025398">
    <property type="entry name" value="DUF4371"/>
</dbReference>
<dbReference type="PANTHER" id="PTHR45749">
    <property type="match status" value="1"/>
</dbReference>
<evidence type="ECO:0000313" key="3">
    <source>
        <dbReference type="EnsemblMetazoa" id="G12206.1:cds"/>
    </source>
</evidence>
<protein>
    <recommendedName>
        <fullName evidence="2">DUF4371 domain-containing protein</fullName>
    </recommendedName>
</protein>
<keyword evidence="1" id="KW-0732">Signal</keyword>
<evidence type="ECO:0000313" key="4">
    <source>
        <dbReference type="Proteomes" id="UP000005408"/>
    </source>
</evidence>
<feature type="domain" description="DUF4371" evidence="2">
    <location>
        <begin position="74"/>
        <end position="228"/>
    </location>
</feature>
<proteinExistence type="predicted"/>
<name>A0A8W8I3E4_MAGGI</name>
<reference evidence="3" key="1">
    <citation type="submission" date="2022-08" db="UniProtKB">
        <authorList>
            <consortium name="EnsemblMetazoa"/>
        </authorList>
    </citation>
    <scope>IDENTIFICATION</scope>
    <source>
        <strain evidence="3">05x7-T-G4-1.051#20</strain>
    </source>
</reference>
<dbReference type="PANTHER" id="PTHR45749:SF14">
    <property type="entry name" value="TTF-TYPE DOMAIN-CONTAINING PROTEIN"/>
    <property type="match status" value="1"/>
</dbReference>